<organism evidence="4 5">
    <name type="scientific">Elysia crispata</name>
    <name type="common">lettuce slug</name>
    <dbReference type="NCBI Taxonomy" id="231223"/>
    <lineage>
        <taxon>Eukaryota</taxon>
        <taxon>Metazoa</taxon>
        <taxon>Spiralia</taxon>
        <taxon>Lophotrochozoa</taxon>
        <taxon>Mollusca</taxon>
        <taxon>Gastropoda</taxon>
        <taxon>Heterobranchia</taxon>
        <taxon>Euthyneura</taxon>
        <taxon>Panpulmonata</taxon>
        <taxon>Sacoglossa</taxon>
        <taxon>Placobranchoidea</taxon>
        <taxon>Plakobranchidae</taxon>
        <taxon>Elysia</taxon>
    </lineage>
</organism>
<dbReference type="InterPro" id="IPR028002">
    <property type="entry name" value="Myb_DNA-bind_5"/>
</dbReference>
<feature type="domain" description="Myb/SANT-like DNA-binding" evidence="3">
    <location>
        <begin position="8"/>
        <end position="79"/>
    </location>
</feature>
<reference evidence="4" key="1">
    <citation type="journal article" date="2023" name="G3 (Bethesda)">
        <title>A reference genome for the long-term kleptoplast-retaining sea slug Elysia crispata morphotype clarki.</title>
        <authorList>
            <person name="Eastman K.E."/>
            <person name="Pendleton A.L."/>
            <person name="Shaikh M.A."/>
            <person name="Suttiyut T."/>
            <person name="Ogas R."/>
            <person name="Tomko P."/>
            <person name="Gavelis G."/>
            <person name="Widhalm J.R."/>
            <person name="Wisecaver J.H."/>
        </authorList>
    </citation>
    <scope>NUCLEOTIDE SEQUENCE</scope>
    <source>
        <strain evidence="4">ECLA1</strain>
    </source>
</reference>
<dbReference type="GO" id="GO:0005634">
    <property type="term" value="C:nucleus"/>
    <property type="evidence" value="ECO:0007669"/>
    <property type="project" value="TreeGrafter"/>
</dbReference>
<dbReference type="AlphaFoldDB" id="A0AAE1E783"/>
<evidence type="ECO:0000259" key="3">
    <source>
        <dbReference type="Pfam" id="PF13873"/>
    </source>
</evidence>
<protein>
    <recommendedName>
        <fullName evidence="3">Myb/SANT-like DNA-binding domain-containing protein</fullName>
    </recommendedName>
</protein>
<keyword evidence="5" id="KW-1185">Reference proteome</keyword>
<dbReference type="EMBL" id="JAWDGP010000840">
    <property type="protein sequence ID" value="KAK3796831.1"/>
    <property type="molecule type" value="Genomic_DNA"/>
</dbReference>
<keyword evidence="1" id="KW-0175">Coiled coil</keyword>
<gene>
    <name evidence="4" type="ORF">RRG08_040890</name>
</gene>
<name>A0AAE1E783_9GAST</name>
<dbReference type="Proteomes" id="UP001283361">
    <property type="component" value="Unassembled WGS sequence"/>
</dbReference>
<proteinExistence type="predicted"/>
<accession>A0AAE1E783</accession>
<sequence>MEDSKKSRKPKFSHCEIVKLLQAVGNRKRVVLATLQSNTTNSKKVECWHEIASAVNTADPSGPRRDGRECKKKWTDLKSGVVRYRSDLMRTGGGEPPKIPEYYETVMDIIGDQKALLNWIEDTGMGIIPFDGWGRNGAAVAANTAAVSANGPSDFLASSPSQTAQGVVLAEFDPAVFEDMEEGIIAGSLASEIIPASTERTNSNPVARSTPKSQKAALKKRRVPGSPEEGKLWKAYLKQATATSAMKEKLLQKQIEFLEEKREEERRAFQIDMALKEEKLKKLRAENSD</sequence>
<dbReference type="PANTHER" id="PTHR23098">
    <property type="entry name" value="AGAP001331-PA-RELATED"/>
    <property type="match status" value="1"/>
</dbReference>
<dbReference type="PANTHER" id="PTHR23098:SF16">
    <property type="entry name" value="REGULATORY PROTEIN ZESTE"/>
    <property type="match status" value="1"/>
</dbReference>
<evidence type="ECO:0000256" key="2">
    <source>
        <dbReference type="SAM" id="MobiDB-lite"/>
    </source>
</evidence>
<feature type="coiled-coil region" evidence="1">
    <location>
        <begin position="247"/>
        <end position="286"/>
    </location>
</feature>
<comment type="caution">
    <text evidence="4">The sequence shown here is derived from an EMBL/GenBank/DDBJ whole genome shotgun (WGS) entry which is preliminary data.</text>
</comment>
<evidence type="ECO:0000313" key="5">
    <source>
        <dbReference type="Proteomes" id="UP001283361"/>
    </source>
</evidence>
<evidence type="ECO:0000313" key="4">
    <source>
        <dbReference type="EMBL" id="KAK3796831.1"/>
    </source>
</evidence>
<dbReference type="Pfam" id="PF13873">
    <property type="entry name" value="Myb_DNA-bind_5"/>
    <property type="match status" value="1"/>
</dbReference>
<evidence type="ECO:0000256" key="1">
    <source>
        <dbReference type="SAM" id="Coils"/>
    </source>
</evidence>
<feature type="compositionally biased region" description="Polar residues" evidence="2">
    <location>
        <begin position="198"/>
        <end position="213"/>
    </location>
</feature>
<feature type="region of interest" description="Disordered" evidence="2">
    <location>
        <begin position="197"/>
        <end position="227"/>
    </location>
</feature>